<evidence type="ECO:0000256" key="2">
    <source>
        <dbReference type="SAM" id="SignalP"/>
    </source>
</evidence>
<dbReference type="AlphaFoldDB" id="A0A7Z7QMP0"/>
<reference evidence="4 7" key="1">
    <citation type="submission" date="2018-01" db="EMBL/GenBank/DDBJ databases">
        <title>Complete genome sequence of Staphylococcus Scheliferi isolated from human.</title>
        <authorList>
            <person name="Abouelkhair M.A."/>
            <person name="Bemis D.A."/>
            <person name="Kania S.A."/>
        </authorList>
    </citation>
    <scope>NUCLEOTIDE SEQUENCE [LARGE SCALE GENOMIC DNA]</scope>
    <source>
        <strain evidence="4 7">ATCC 43808</strain>
    </source>
</reference>
<evidence type="ECO:0000256" key="1">
    <source>
        <dbReference type="ARBA" id="ARBA00022729"/>
    </source>
</evidence>
<sequence length="318" mass="36327">MMKKWICCFALLLLFGCQQDPSRFQDALTVYSPYPQDLIRPLLKDFEQQYDVKVNLIEGSTQVLLSDIHRTPLEARGDVFVGGVLSETIDHSDDFVPYQVFDVDKFHDFQSKNHLVTPFMLMPTVIVVNKDLIGSIPVRGYEDLLRPALNERVAYSNPYTTTTGYQHMRALYHLHHNTQIIKQFQHHAVQLEKSSQVVEQVATGRYDAGLSYELDARRWMKKGYPLKLVYPTEGTVINIDGIALVHNAHPNPKREALVKYLTGRAVQTRLAQEFGVKPIRKDVAEVSETGTLKLKDIPAISESELPHDTHQAFLERLK</sequence>
<name>A0A7Z7QMP0_STASC</name>
<evidence type="ECO:0000313" key="6">
    <source>
        <dbReference type="Proteomes" id="UP000264146"/>
    </source>
</evidence>
<protein>
    <submittedName>
        <fullName evidence="4">Iron ABC transporter substrate-binding protein</fullName>
    </submittedName>
    <submittedName>
        <fullName evidence="5">Periplasmic iron binding protein</fullName>
    </submittedName>
</protein>
<accession>A0A7Z7QMP0</accession>
<dbReference type="Proteomes" id="UP000572988">
    <property type="component" value="Unassembled WGS sequence"/>
</dbReference>
<dbReference type="EMBL" id="LR962863">
    <property type="protein sequence ID" value="CAD7358729.1"/>
    <property type="molecule type" value="Genomic_DNA"/>
</dbReference>
<reference evidence="5" key="2">
    <citation type="submission" date="2018-06" db="EMBL/GenBank/DDBJ databases">
        <authorList>
            <consortium name="Pathogen Informatics"/>
            <person name="Doyle S."/>
        </authorList>
    </citation>
    <scope>NUCLEOTIDE SEQUENCE [LARGE SCALE GENOMIC DNA]</scope>
    <source>
        <strain evidence="5">NCTC12218</strain>
    </source>
</reference>
<dbReference type="GO" id="GO:0030975">
    <property type="term" value="F:thiamine binding"/>
    <property type="evidence" value="ECO:0007669"/>
    <property type="project" value="TreeGrafter"/>
</dbReference>
<organism evidence="5">
    <name type="scientific">Staphylococcus schleiferi</name>
    <dbReference type="NCBI Taxonomy" id="1295"/>
    <lineage>
        <taxon>Bacteria</taxon>
        <taxon>Bacillati</taxon>
        <taxon>Bacillota</taxon>
        <taxon>Bacilli</taxon>
        <taxon>Bacillales</taxon>
        <taxon>Staphylococcaceae</taxon>
        <taxon>Staphylococcus</taxon>
    </lineage>
</organism>
<gene>
    <name evidence="4" type="ORF">C1O36_05210</name>
    <name evidence="5" type="ORF">NCTC12218_00312</name>
</gene>
<feature type="signal peptide" evidence="2">
    <location>
        <begin position="1"/>
        <end position="19"/>
    </location>
</feature>
<dbReference type="PROSITE" id="PS51257">
    <property type="entry name" value="PROKAR_LIPOPROTEIN"/>
    <property type="match status" value="1"/>
</dbReference>
<dbReference type="GO" id="GO:0030976">
    <property type="term" value="F:thiamine pyrophosphate binding"/>
    <property type="evidence" value="ECO:0007669"/>
    <property type="project" value="TreeGrafter"/>
</dbReference>
<reference evidence="3 6" key="3">
    <citation type="submission" date="2020-11" db="EMBL/GenBank/DDBJ databases">
        <authorList>
            <consortium name="Pathogen Informatics"/>
        </authorList>
    </citation>
    <scope>NUCLEOTIDE SEQUENCE [LARGE SCALE GENOMIC DNA]</scope>
    <source>
        <strain evidence="3 6">NCTC12218</strain>
    </source>
</reference>
<proteinExistence type="predicted"/>
<dbReference type="Proteomes" id="UP000264146">
    <property type="component" value="Chromosome"/>
</dbReference>
<evidence type="ECO:0000313" key="4">
    <source>
        <dbReference type="EMBL" id="NHA33930.1"/>
    </source>
</evidence>
<dbReference type="GO" id="GO:0015888">
    <property type="term" value="P:thiamine transport"/>
    <property type="evidence" value="ECO:0007669"/>
    <property type="project" value="TreeGrafter"/>
</dbReference>
<dbReference type="Pfam" id="PF13531">
    <property type="entry name" value="SBP_bac_11"/>
    <property type="match status" value="1"/>
</dbReference>
<dbReference type="GO" id="GO:0030288">
    <property type="term" value="C:outer membrane-bounded periplasmic space"/>
    <property type="evidence" value="ECO:0007669"/>
    <property type="project" value="TreeGrafter"/>
</dbReference>
<dbReference type="Gene3D" id="3.40.190.10">
    <property type="entry name" value="Periplasmic binding protein-like II"/>
    <property type="match status" value="2"/>
</dbReference>
<keyword evidence="1 2" id="KW-0732">Signal</keyword>
<dbReference type="SUPFAM" id="SSF53850">
    <property type="entry name" value="Periplasmic binding protein-like II"/>
    <property type="match status" value="1"/>
</dbReference>
<evidence type="ECO:0000313" key="3">
    <source>
        <dbReference type="EMBL" id="CAD7358729.1"/>
    </source>
</evidence>
<keyword evidence="7" id="KW-1185">Reference proteome</keyword>
<dbReference type="EMBL" id="UHEF01000001">
    <property type="protein sequence ID" value="SUM86574.1"/>
    <property type="molecule type" value="Genomic_DNA"/>
</dbReference>
<dbReference type="EMBL" id="POVK01000013">
    <property type="protein sequence ID" value="NHA33930.1"/>
    <property type="molecule type" value="Genomic_DNA"/>
</dbReference>
<evidence type="ECO:0000313" key="7">
    <source>
        <dbReference type="Proteomes" id="UP000572988"/>
    </source>
</evidence>
<dbReference type="PANTHER" id="PTHR30006:SF2">
    <property type="entry name" value="ABC TRANSPORTER SUBSTRATE-BINDING PROTEIN"/>
    <property type="match status" value="1"/>
</dbReference>
<evidence type="ECO:0000313" key="5">
    <source>
        <dbReference type="EMBL" id="SUM86574.1"/>
    </source>
</evidence>
<feature type="chain" id="PRO_5044662681" evidence="2">
    <location>
        <begin position="20"/>
        <end position="318"/>
    </location>
</feature>
<dbReference type="PANTHER" id="PTHR30006">
    <property type="entry name" value="THIAMINE-BINDING PERIPLASMIC PROTEIN-RELATED"/>
    <property type="match status" value="1"/>
</dbReference>